<reference evidence="1" key="1">
    <citation type="submission" date="2023-03" db="EMBL/GenBank/DDBJ databases">
        <title>Andean soil-derived lignocellulolytic bacterial consortium as a source of novel taxa and putative plastic-active enzymes.</title>
        <authorList>
            <person name="Diaz-Garcia L."/>
            <person name="Chuvochina M."/>
            <person name="Feuerriegel G."/>
            <person name="Bunk B."/>
            <person name="Sproer C."/>
            <person name="Streit W.R."/>
            <person name="Rodriguez L.M."/>
            <person name="Overmann J."/>
            <person name="Jimenez D.J."/>
        </authorList>
    </citation>
    <scope>NUCLEOTIDE SEQUENCE</scope>
    <source>
        <strain evidence="1">MAG 26</strain>
    </source>
</reference>
<sequence length="53" mass="5949">MRDAPQHTLVSILPCSDIEASTAFNARIGLKPQSDYDPDETLVRIGWPSHLRE</sequence>
<dbReference type="EMBL" id="CP119316">
    <property type="protein sequence ID" value="WEK45359.1"/>
    <property type="molecule type" value="Genomic_DNA"/>
</dbReference>
<proteinExistence type="predicted"/>
<evidence type="ECO:0000313" key="1">
    <source>
        <dbReference type="EMBL" id="WEK45359.1"/>
    </source>
</evidence>
<name>A0AAJ5X3N5_9SPHN</name>
<dbReference type="KEGG" id="acob:P0Y56_09955"/>
<accession>A0AAJ5X3N5</accession>
<gene>
    <name evidence="1" type="ORF">P0Y56_09955</name>
</gene>
<evidence type="ECO:0000313" key="2">
    <source>
        <dbReference type="Proteomes" id="UP001218362"/>
    </source>
</evidence>
<dbReference type="Proteomes" id="UP001218362">
    <property type="component" value="Chromosome"/>
</dbReference>
<protein>
    <submittedName>
        <fullName evidence="1">Uncharacterized protein</fullName>
    </submittedName>
</protein>
<dbReference type="AlphaFoldDB" id="A0AAJ5X3N5"/>
<organism evidence="1 2">
    <name type="scientific">Candidatus Andeanibacterium colombiense</name>
    <dbReference type="NCBI Taxonomy" id="3121345"/>
    <lineage>
        <taxon>Bacteria</taxon>
        <taxon>Pseudomonadati</taxon>
        <taxon>Pseudomonadota</taxon>
        <taxon>Alphaproteobacteria</taxon>
        <taxon>Sphingomonadales</taxon>
        <taxon>Sphingomonadaceae</taxon>
        <taxon>Candidatus Andeanibacterium</taxon>
    </lineage>
</organism>